<dbReference type="PANTHER" id="PTHR36234">
    <property type="entry name" value="LYSYL ENDOPEPTIDASE"/>
    <property type="match status" value="1"/>
</dbReference>
<dbReference type="FunFam" id="2.60.120.380:FF:000013">
    <property type="entry name" value="Alkaline serine protease"/>
    <property type="match status" value="1"/>
</dbReference>
<organism evidence="10 11">
    <name type="scientific">Luteimonas chenhongjianii</name>
    <dbReference type="NCBI Taxonomy" id="2006110"/>
    <lineage>
        <taxon>Bacteria</taxon>
        <taxon>Pseudomonadati</taxon>
        <taxon>Pseudomonadota</taxon>
        <taxon>Gammaproteobacteria</taxon>
        <taxon>Lysobacterales</taxon>
        <taxon>Lysobacteraceae</taxon>
        <taxon>Luteimonas</taxon>
    </lineage>
</organism>
<evidence type="ECO:0000256" key="2">
    <source>
        <dbReference type="ARBA" id="ARBA00004613"/>
    </source>
</evidence>
<dbReference type="GO" id="GO:0006508">
    <property type="term" value="P:proteolysis"/>
    <property type="evidence" value="ECO:0007669"/>
    <property type="project" value="UniProtKB-KW"/>
</dbReference>
<evidence type="ECO:0000313" key="10">
    <source>
        <dbReference type="EMBL" id="ATD67054.1"/>
    </source>
</evidence>
<dbReference type="Proteomes" id="UP000218968">
    <property type="component" value="Chromosome"/>
</dbReference>
<evidence type="ECO:0000256" key="8">
    <source>
        <dbReference type="SAM" id="SignalP"/>
    </source>
</evidence>
<comment type="subcellular location">
    <subcellularLocation>
        <location evidence="2">Secreted</location>
    </subcellularLocation>
</comment>
<evidence type="ECO:0000256" key="3">
    <source>
        <dbReference type="ARBA" id="ARBA00022525"/>
    </source>
</evidence>
<evidence type="ECO:0000256" key="7">
    <source>
        <dbReference type="ARBA" id="ARBA00023145"/>
    </source>
</evidence>
<dbReference type="GO" id="GO:0005576">
    <property type="term" value="C:extracellular region"/>
    <property type="evidence" value="ECO:0007669"/>
    <property type="project" value="UniProtKB-SubCell"/>
</dbReference>
<evidence type="ECO:0000256" key="6">
    <source>
        <dbReference type="ARBA" id="ARBA00022825"/>
    </source>
</evidence>
<evidence type="ECO:0000256" key="1">
    <source>
        <dbReference type="ARBA" id="ARBA00001913"/>
    </source>
</evidence>
<dbReference type="EMBL" id="CP023406">
    <property type="protein sequence ID" value="ATD67054.1"/>
    <property type="molecule type" value="Genomic_DNA"/>
</dbReference>
<reference evidence="11" key="1">
    <citation type="submission" date="2017-09" db="EMBL/GenBank/DDBJ databases">
        <title>Luteimonas liuhanmingii sp.nov., isolated from the intestinal contents of Tibetan Plateau Pika in Yushu, Qinghai Province, China.</title>
        <authorList>
            <person name="Gui Z."/>
        </authorList>
    </citation>
    <scope>NUCLEOTIDE SEQUENCE [LARGE SCALE GENOMIC DNA]</scope>
    <source>
        <strain evidence="11">100111</strain>
    </source>
</reference>
<evidence type="ECO:0000256" key="4">
    <source>
        <dbReference type="ARBA" id="ARBA00022670"/>
    </source>
</evidence>
<dbReference type="InterPro" id="IPR022409">
    <property type="entry name" value="PKD/Chitinase_dom"/>
</dbReference>
<dbReference type="InterPro" id="IPR000601">
    <property type="entry name" value="PKD_dom"/>
</dbReference>
<dbReference type="InterPro" id="IPR035986">
    <property type="entry name" value="PKD_dom_sf"/>
</dbReference>
<dbReference type="GO" id="GO:0008236">
    <property type="term" value="F:serine-type peptidase activity"/>
    <property type="evidence" value="ECO:0007669"/>
    <property type="project" value="UniProtKB-KW"/>
</dbReference>
<dbReference type="OrthoDB" id="5928962at2"/>
<dbReference type="InterPro" id="IPR043504">
    <property type="entry name" value="Peptidase_S1_PA_chymotrypsin"/>
</dbReference>
<keyword evidence="6" id="KW-0720">Serine protease</keyword>
<keyword evidence="4" id="KW-0645">Protease</keyword>
<dbReference type="InterPro" id="IPR007280">
    <property type="entry name" value="Peptidase_C_arc/bac"/>
</dbReference>
<feature type="signal peptide" evidence="8">
    <location>
        <begin position="1"/>
        <end position="19"/>
    </location>
</feature>
<dbReference type="Gene3D" id="2.60.120.380">
    <property type="match status" value="2"/>
</dbReference>
<keyword evidence="5" id="KW-0378">Hydrolase</keyword>
<dbReference type="Gene3D" id="2.60.40.10">
    <property type="entry name" value="Immunoglobulins"/>
    <property type="match status" value="1"/>
</dbReference>
<dbReference type="SUPFAM" id="SSF49299">
    <property type="entry name" value="PKD domain"/>
    <property type="match status" value="1"/>
</dbReference>
<protein>
    <recommendedName>
        <fullName evidence="9">PKD domain-containing protein</fullName>
    </recommendedName>
</protein>
<dbReference type="AlphaFoldDB" id="A0A290XD20"/>
<dbReference type="Gene3D" id="2.40.10.10">
    <property type="entry name" value="Trypsin-like serine proteases"/>
    <property type="match status" value="2"/>
</dbReference>
<dbReference type="CDD" id="cd00146">
    <property type="entry name" value="PKD"/>
    <property type="match status" value="1"/>
</dbReference>
<dbReference type="Pfam" id="PF18911">
    <property type="entry name" value="PKD_4"/>
    <property type="match status" value="1"/>
</dbReference>
<evidence type="ECO:0000259" key="9">
    <source>
        <dbReference type="PROSITE" id="PS50093"/>
    </source>
</evidence>
<dbReference type="InterPro" id="IPR013783">
    <property type="entry name" value="Ig-like_fold"/>
</dbReference>
<evidence type="ECO:0000256" key="5">
    <source>
        <dbReference type="ARBA" id="ARBA00022801"/>
    </source>
</evidence>
<feature type="chain" id="PRO_5013058618" description="PKD domain-containing protein" evidence="8">
    <location>
        <begin position="20"/>
        <end position="772"/>
    </location>
</feature>
<dbReference type="PROSITE" id="PS50093">
    <property type="entry name" value="PKD"/>
    <property type="match status" value="1"/>
</dbReference>
<dbReference type="KEGG" id="lum:CNR27_06010"/>
<dbReference type="Pfam" id="PF04151">
    <property type="entry name" value="PPC"/>
    <property type="match status" value="2"/>
</dbReference>
<comment type="cofactor">
    <cofactor evidence="1">
        <name>Ca(2+)</name>
        <dbReference type="ChEBI" id="CHEBI:29108"/>
    </cofactor>
</comment>
<dbReference type="PANTHER" id="PTHR36234:SF5">
    <property type="entry name" value="LYSYL ENDOPEPTIDASE"/>
    <property type="match status" value="1"/>
</dbReference>
<dbReference type="RefSeq" id="WP_096297380.1">
    <property type="nucleotide sequence ID" value="NZ_CP023406.1"/>
</dbReference>
<keyword evidence="11" id="KW-1185">Reference proteome</keyword>
<accession>A0A290XD20</accession>
<dbReference type="SUPFAM" id="SSF50494">
    <property type="entry name" value="Trypsin-like serine proteases"/>
    <property type="match status" value="1"/>
</dbReference>
<evidence type="ECO:0000313" key="11">
    <source>
        <dbReference type="Proteomes" id="UP000218968"/>
    </source>
</evidence>
<dbReference type="SMART" id="SM00089">
    <property type="entry name" value="PKD"/>
    <property type="match status" value="1"/>
</dbReference>
<feature type="domain" description="PKD" evidence="9">
    <location>
        <begin position="489"/>
        <end position="553"/>
    </location>
</feature>
<keyword evidence="8" id="KW-0732">Signal</keyword>
<keyword evidence="7" id="KW-0865">Zymogen</keyword>
<dbReference type="InterPro" id="IPR009003">
    <property type="entry name" value="Peptidase_S1_PA"/>
</dbReference>
<sequence>MKTLIACITAGTLSVGAAAAAGRDARPAAFDHRLPAEHTVELKRMPAVDIARLRAEDARQDRALGLRPIRFATPHAVDLTPNNAGDWDEIAGGNLVWRLRVESKDALSLNFGFSEFHLPEGARLLVYPEGLDRNANPEAIHTFTAADNKPSGSLWTPIVPGDNALIEVVVPKSQASALKLRLTSVNHDYVGFGRLAREGALAQTKGVSGSCNVDVVCPDGDEFRDEIPSVGAYSRFGTFYCSGSLVNNTAGDQKMYFLTANHCGMGTADAAASIVVYWNYQNSTCRTPGSAESGANGDGSLAQNQTGAVVRATYAASDFTLLELDDAADPAFNLSWSGWDRRDLAPAGATGIHHPRVAEKRITHSDNPLRVEGYLGGSGTTHLWVQWNQRGTTEGGSSGSPIYSPEGRVIGQLHGGYASCSTTGDDHVDWYGRLFTSWSGGGTAATRLSDWLDAAGTGAEFIDTIGADGGTEPGDPVAGFDFSVDNDTLTVSFTDTSSDDGEIVSRAWAFGDGTTSSEANPVKTYAEAGVYSVSLTVTDDDGNTHTRTRQVEVGDLSPDAIELTNRTPLSGQSGAAGTELLYSIEVPENVSGPLSITTSGGSGNLTLYVSRDVEPQADAYDFISQRPGNNEVVRIADVEAGIYYIKIVGQSAFANVTVQARHNLPSEGGGEGSLRNGVPVTGLAGAAGTQQFWTIQVPAGTASLRVAMTGGTGDADLYLRYGAQPTTTAYDCRPFLSGNNETCTVANPQAGTYHVLVNAYSTFSGATLTATW</sequence>
<keyword evidence="3" id="KW-0964">Secreted</keyword>
<name>A0A290XD20_9GAMM</name>
<gene>
    <name evidence="10" type="ORF">CNR27_06010</name>
</gene>
<proteinExistence type="predicted"/>